<evidence type="ECO:0000256" key="2">
    <source>
        <dbReference type="ARBA" id="ARBA00009046"/>
    </source>
</evidence>
<dbReference type="InterPro" id="IPR011545">
    <property type="entry name" value="DEAD/DEAH_box_helicase_dom"/>
</dbReference>
<keyword evidence="4" id="KW-0479">Metal-binding</keyword>
<dbReference type="GO" id="GO:0046872">
    <property type="term" value="F:metal ion binding"/>
    <property type="evidence" value="ECO:0007669"/>
    <property type="project" value="UniProtKB-KW"/>
</dbReference>
<dbReference type="PANTHER" id="PTHR47959">
    <property type="entry name" value="ATP-DEPENDENT RNA HELICASE RHLE-RELATED"/>
    <property type="match status" value="1"/>
</dbReference>
<dbReference type="InterPro" id="IPR054712">
    <property type="entry name" value="Cas3-like_dom"/>
</dbReference>
<gene>
    <name evidence="13" type="ORF">TDIS_1795</name>
</gene>
<accession>A0A179D1Z0</accession>
<dbReference type="Gene3D" id="3.40.50.300">
    <property type="entry name" value="P-loop containing nucleotide triphosphate hydrolases"/>
    <property type="match status" value="2"/>
</dbReference>
<dbReference type="GO" id="GO:0003724">
    <property type="term" value="F:RNA helicase activity"/>
    <property type="evidence" value="ECO:0007669"/>
    <property type="project" value="TreeGrafter"/>
</dbReference>
<dbReference type="STRING" id="999894.TDIS_1795"/>
<keyword evidence="5" id="KW-0547">Nucleotide-binding</keyword>
<evidence type="ECO:0000256" key="6">
    <source>
        <dbReference type="ARBA" id="ARBA00022801"/>
    </source>
</evidence>
<keyword evidence="7" id="KW-0347">Helicase</keyword>
<dbReference type="AlphaFoldDB" id="A0A179D1Z0"/>
<comment type="similarity">
    <text evidence="2">In the central section; belongs to the CRISPR-associated helicase Cas3 family.</text>
</comment>
<keyword evidence="9" id="KW-0051">Antiviral defense</keyword>
<protein>
    <submittedName>
        <fullName evidence="13">CRISPR-associated helicase Cas3</fullName>
    </submittedName>
</protein>
<evidence type="ECO:0000256" key="5">
    <source>
        <dbReference type="ARBA" id="ARBA00022741"/>
    </source>
</evidence>
<comment type="similarity">
    <text evidence="1">In the N-terminal section; belongs to the CRISPR-associated nuclease Cas3-HD family.</text>
</comment>
<dbReference type="SMART" id="SM00490">
    <property type="entry name" value="HELICc"/>
    <property type="match status" value="1"/>
</dbReference>
<evidence type="ECO:0000256" key="10">
    <source>
        <dbReference type="ARBA" id="ARBA00038437"/>
    </source>
</evidence>
<dbReference type="EMBL" id="LWLG01000016">
    <property type="protein sequence ID" value="OAQ20070.1"/>
    <property type="molecule type" value="Genomic_DNA"/>
</dbReference>
<evidence type="ECO:0000259" key="12">
    <source>
        <dbReference type="PROSITE" id="PS51643"/>
    </source>
</evidence>
<dbReference type="Gene3D" id="1.10.3210.30">
    <property type="match status" value="1"/>
</dbReference>
<dbReference type="InterPro" id="IPR027417">
    <property type="entry name" value="P-loop_NTPase"/>
</dbReference>
<dbReference type="Pfam" id="PF22590">
    <property type="entry name" value="Cas3-like_C_2"/>
    <property type="match status" value="1"/>
</dbReference>
<proteinExistence type="inferred from homology"/>
<dbReference type="SMART" id="SM00487">
    <property type="entry name" value="DEXDc"/>
    <property type="match status" value="1"/>
</dbReference>
<evidence type="ECO:0000256" key="9">
    <source>
        <dbReference type="ARBA" id="ARBA00023118"/>
    </source>
</evidence>
<dbReference type="NCBIfam" id="TIGR01596">
    <property type="entry name" value="cas3_HD"/>
    <property type="match status" value="1"/>
</dbReference>
<evidence type="ECO:0000313" key="14">
    <source>
        <dbReference type="Proteomes" id="UP000078390"/>
    </source>
</evidence>
<dbReference type="OrthoDB" id="9810236at2"/>
<dbReference type="Proteomes" id="UP000078390">
    <property type="component" value="Unassembled WGS sequence"/>
</dbReference>
<dbReference type="InterPro" id="IPR006474">
    <property type="entry name" value="Helicase_Cas3_CRISPR-ass_core"/>
</dbReference>
<dbReference type="GO" id="GO:0051607">
    <property type="term" value="P:defense response to virus"/>
    <property type="evidence" value="ECO:0007669"/>
    <property type="project" value="UniProtKB-KW"/>
</dbReference>
<evidence type="ECO:0000256" key="4">
    <source>
        <dbReference type="ARBA" id="ARBA00022723"/>
    </source>
</evidence>
<reference evidence="13 14" key="1">
    <citation type="submission" date="2016-04" db="EMBL/GenBank/DDBJ databases">
        <title>Genome analysis of Thermosulfurimonas dismutans, the first thermophilic sulfur-disproportionating bacterium of the phylum Thermodesulfobacteria.</title>
        <authorList>
            <person name="Mardanov A.V."/>
            <person name="Beletsky A.V."/>
            <person name="Kadnikov V.V."/>
            <person name="Slobodkin A.I."/>
            <person name="Ravin N.V."/>
        </authorList>
    </citation>
    <scope>NUCLEOTIDE SEQUENCE [LARGE SCALE GENOMIC DNA]</scope>
    <source>
        <strain evidence="13 14">S95</strain>
    </source>
</reference>
<evidence type="ECO:0000259" key="11">
    <source>
        <dbReference type="PROSITE" id="PS51192"/>
    </source>
</evidence>
<comment type="caution">
    <text evidence="13">The sequence shown here is derived from an EMBL/GenBank/DDBJ whole genome shotgun (WGS) entry which is preliminary data.</text>
</comment>
<dbReference type="InterPro" id="IPR050079">
    <property type="entry name" value="DEAD_box_RNA_helicase"/>
</dbReference>
<dbReference type="Pfam" id="PF00270">
    <property type="entry name" value="DEAD"/>
    <property type="match status" value="1"/>
</dbReference>
<evidence type="ECO:0000256" key="1">
    <source>
        <dbReference type="ARBA" id="ARBA00006847"/>
    </source>
</evidence>
<dbReference type="GO" id="GO:0016787">
    <property type="term" value="F:hydrolase activity"/>
    <property type="evidence" value="ECO:0007669"/>
    <property type="project" value="UniProtKB-KW"/>
</dbReference>
<dbReference type="Pfam" id="PF18019">
    <property type="entry name" value="Cas3_HD"/>
    <property type="match status" value="1"/>
</dbReference>
<dbReference type="PROSITE" id="PS51192">
    <property type="entry name" value="HELICASE_ATP_BIND_1"/>
    <property type="match status" value="1"/>
</dbReference>
<evidence type="ECO:0000256" key="7">
    <source>
        <dbReference type="ARBA" id="ARBA00022806"/>
    </source>
</evidence>
<dbReference type="InterPro" id="IPR006483">
    <property type="entry name" value="CRISPR-assoc_Cas3_HD"/>
</dbReference>
<dbReference type="RefSeq" id="WP_068671468.1">
    <property type="nucleotide sequence ID" value="NZ_LWLG01000016.1"/>
</dbReference>
<evidence type="ECO:0000256" key="8">
    <source>
        <dbReference type="ARBA" id="ARBA00022840"/>
    </source>
</evidence>
<feature type="domain" description="HD Cas3-type" evidence="12">
    <location>
        <begin position="5"/>
        <end position="208"/>
    </location>
</feature>
<dbReference type="GO" id="GO:0005829">
    <property type="term" value="C:cytosol"/>
    <property type="evidence" value="ECO:0007669"/>
    <property type="project" value="TreeGrafter"/>
</dbReference>
<dbReference type="PANTHER" id="PTHR47959:SF16">
    <property type="entry name" value="CRISPR-ASSOCIATED NUCLEASE_HELICASE CAS3-RELATED"/>
    <property type="match status" value="1"/>
</dbReference>
<dbReference type="PROSITE" id="PS51643">
    <property type="entry name" value="HD_CAS3"/>
    <property type="match status" value="1"/>
</dbReference>
<dbReference type="CDD" id="cd09641">
    <property type="entry name" value="Cas3''_I"/>
    <property type="match status" value="1"/>
</dbReference>
<dbReference type="SUPFAM" id="SSF109604">
    <property type="entry name" value="HD-domain/PDEase-like"/>
    <property type="match status" value="1"/>
</dbReference>
<organism evidence="13 14">
    <name type="scientific">Thermosulfurimonas dismutans</name>
    <dbReference type="NCBI Taxonomy" id="999894"/>
    <lineage>
        <taxon>Bacteria</taxon>
        <taxon>Pseudomonadati</taxon>
        <taxon>Thermodesulfobacteriota</taxon>
        <taxon>Thermodesulfobacteria</taxon>
        <taxon>Thermodesulfobacteriales</taxon>
        <taxon>Thermodesulfobacteriaceae</taxon>
        <taxon>Thermosulfurimonas</taxon>
    </lineage>
</organism>
<evidence type="ECO:0000256" key="3">
    <source>
        <dbReference type="ARBA" id="ARBA00022722"/>
    </source>
</evidence>
<name>A0A179D1Z0_9BACT</name>
<evidence type="ECO:0000313" key="13">
    <source>
        <dbReference type="EMBL" id="OAQ20070.1"/>
    </source>
</evidence>
<keyword evidence="3" id="KW-0540">Nuclease</keyword>
<dbReference type="GO" id="GO:0005524">
    <property type="term" value="F:ATP binding"/>
    <property type="evidence" value="ECO:0007669"/>
    <property type="project" value="UniProtKB-KW"/>
</dbReference>
<dbReference type="PATRIC" id="fig|999894.6.peg.1794"/>
<dbReference type="GO" id="GO:0004518">
    <property type="term" value="F:nuclease activity"/>
    <property type="evidence" value="ECO:0007669"/>
    <property type="project" value="UniProtKB-KW"/>
</dbReference>
<dbReference type="SUPFAM" id="SSF52540">
    <property type="entry name" value="P-loop containing nucleoside triphosphate hydrolases"/>
    <property type="match status" value="1"/>
</dbReference>
<comment type="similarity">
    <text evidence="10">Belongs to the DEAD box helicase family.</text>
</comment>
<dbReference type="InterPro" id="IPR038257">
    <property type="entry name" value="CRISPR-assoc_Cas3_HD_sf"/>
</dbReference>
<dbReference type="NCBIfam" id="TIGR01587">
    <property type="entry name" value="cas3_core"/>
    <property type="match status" value="1"/>
</dbReference>
<keyword evidence="8" id="KW-0067">ATP-binding</keyword>
<keyword evidence="6" id="KW-0378">Hydrolase</keyword>
<dbReference type="GO" id="GO:0003676">
    <property type="term" value="F:nucleic acid binding"/>
    <property type="evidence" value="ECO:0007669"/>
    <property type="project" value="InterPro"/>
</dbReference>
<sequence>MAKLLAKPEVSLKDHLLQVAELAKELSSQLGLSADLSCRAFLAALFHDLGKATRDFQRYMRLLGEGKETEARRLKPRVFPHALASLNFVFLTEKVLFGGPFLATGAVLSHHSPLGGDLYRTWEARPEYEDGLRELITCLIGKLKSIMDKFPDLERDLKTVRGIPPLLLLEKANFQREGRRFSLRGLLKEAPQWGFARVKAVLRLADWLVSAGKKDPGELFLKNGRRAVEDHFRCRNLSPYQFQRRAGRLSKESLALRAPTGSGKTEALLLWAGEAERIVYLLPTQATVNAMYQRLRKIYGPERVGLAHGHASYILHRETEEDLLWERLSSSVFAKPVTVATIDQFLLACLHGRHWEERLTLSASAHLVFDEIHSYEPYTLGLLKEALNDFPGKYLAFASATLPKTLLRMFPTAAFMEAEDRFFSRRRHRLVPVHRFLKENLPEIISAAKKGQKVLVILNTVLEAQEIYRLLCKSYSGPVHLFHSRFVFRDRLAKESMVKEAKAGTILVSTQVVEVSLDISYDVLFSELAPLDALVQRLGRVNRRGARPPAKAKFFTLVGEGSKRVYPKGILERSRSLLENLSEIPQEREWVDAVNRLYEEIVRTESFQEDFELGRQTLREIRETLGCYTIDLADEELRARFATRRGTPSVEVLPETFLTEAWTLKDRKEGWRLVELLVPVPIWWLRTFKDWFYPSEDFGLFVTRLPYNPEEGLLTPTGDGTPEGYELW</sequence>
<dbReference type="InterPro" id="IPR001650">
    <property type="entry name" value="Helicase_C-like"/>
</dbReference>
<keyword evidence="14" id="KW-1185">Reference proteome</keyword>
<dbReference type="InterPro" id="IPR014001">
    <property type="entry name" value="Helicase_ATP-bd"/>
</dbReference>
<feature type="domain" description="Helicase ATP-binding" evidence="11">
    <location>
        <begin position="245"/>
        <end position="420"/>
    </location>
</feature>